<keyword evidence="1" id="KW-0472">Membrane</keyword>
<comment type="caution">
    <text evidence="2">The sequence shown here is derived from an EMBL/GenBank/DDBJ whole genome shotgun (WGS) entry which is preliminary data.</text>
</comment>
<organism evidence="2 3">
    <name type="scientific">Prorocentrum cordatum</name>
    <dbReference type="NCBI Taxonomy" id="2364126"/>
    <lineage>
        <taxon>Eukaryota</taxon>
        <taxon>Sar</taxon>
        <taxon>Alveolata</taxon>
        <taxon>Dinophyceae</taxon>
        <taxon>Prorocentrales</taxon>
        <taxon>Prorocentraceae</taxon>
        <taxon>Prorocentrum</taxon>
    </lineage>
</organism>
<evidence type="ECO:0000313" key="3">
    <source>
        <dbReference type="Proteomes" id="UP001189429"/>
    </source>
</evidence>
<feature type="transmembrane region" description="Helical" evidence="1">
    <location>
        <begin position="249"/>
        <end position="270"/>
    </location>
</feature>
<dbReference type="EMBL" id="CAUYUJ010020582">
    <property type="protein sequence ID" value="CAK0899298.1"/>
    <property type="molecule type" value="Genomic_DNA"/>
</dbReference>
<feature type="transmembrane region" description="Helical" evidence="1">
    <location>
        <begin position="214"/>
        <end position="237"/>
    </location>
</feature>
<feature type="transmembrane region" description="Helical" evidence="1">
    <location>
        <begin position="282"/>
        <end position="300"/>
    </location>
</feature>
<reference evidence="2" key="1">
    <citation type="submission" date="2023-10" db="EMBL/GenBank/DDBJ databases">
        <authorList>
            <person name="Chen Y."/>
            <person name="Shah S."/>
            <person name="Dougan E. K."/>
            <person name="Thang M."/>
            <person name="Chan C."/>
        </authorList>
    </citation>
    <scope>NUCLEOTIDE SEQUENCE [LARGE SCALE GENOMIC DNA]</scope>
</reference>
<feature type="transmembrane region" description="Helical" evidence="1">
    <location>
        <begin position="125"/>
        <end position="154"/>
    </location>
</feature>
<proteinExistence type="predicted"/>
<keyword evidence="1" id="KW-0812">Transmembrane</keyword>
<evidence type="ECO:0000313" key="2">
    <source>
        <dbReference type="EMBL" id="CAK0899298.1"/>
    </source>
</evidence>
<keyword evidence="3" id="KW-1185">Reference proteome</keyword>
<feature type="transmembrane region" description="Helical" evidence="1">
    <location>
        <begin position="306"/>
        <end position="324"/>
    </location>
</feature>
<accession>A0ABN9XLV1</accession>
<protein>
    <submittedName>
        <fullName evidence="2">Uncharacterized protein</fullName>
    </submittedName>
</protein>
<evidence type="ECO:0000256" key="1">
    <source>
        <dbReference type="SAM" id="Phobius"/>
    </source>
</evidence>
<gene>
    <name evidence="2" type="ORF">PCOR1329_LOCUS76846</name>
</gene>
<dbReference type="Proteomes" id="UP001189429">
    <property type="component" value="Unassembled WGS sequence"/>
</dbReference>
<keyword evidence="1" id="KW-1133">Transmembrane helix</keyword>
<sequence>MNGCLRCGHETTILPGRCVYACSDCVDDALSLAIAVGQQCPGLGPMIMGTQAQEAYSVVCARYLGTGRWSRSFLRWSSWANLGVLAGITRVDLTRAWRNLPRAAADDTAGPWPASPDLARAPRTAVVMAFLCWALMQTGAALLLAFGPGVFFLPFAGASFEGALPFTGYREFDMLSEITFPLACCLLAFGLLVNELARATQRGRFTSVDSLHRVPYFSCLAILVNVLYLSCLFIRYYGNSISNLVAMHLYVYMYGAAIVYLAVALPYAAVQCLCFAPAGLRPAGSLALPCLHLVGLAFLAEGNLVPELLALVSTSACLTIMWATRRAPQADRALAPRSSISLEAPRSPARALRPG</sequence>
<feature type="transmembrane region" description="Helical" evidence="1">
    <location>
        <begin position="174"/>
        <end position="193"/>
    </location>
</feature>
<name>A0ABN9XLV1_9DINO</name>